<dbReference type="CDD" id="cd00304">
    <property type="entry name" value="RT_like"/>
    <property type="match status" value="1"/>
</dbReference>
<dbReference type="InterPro" id="IPR058912">
    <property type="entry name" value="HTH_animal"/>
</dbReference>
<dbReference type="PROSITE" id="PS50878">
    <property type="entry name" value="RT_POL"/>
    <property type="match status" value="1"/>
</dbReference>
<name>A0A819V6T8_9BILA</name>
<evidence type="ECO:0000259" key="2">
    <source>
        <dbReference type="PROSITE" id="PS50878"/>
    </source>
</evidence>
<dbReference type="PANTHER" id="PTHR21301">
    <property type="entry name" value="REVERSE TRANSCRIPTASE"/>
    <property type="match status" value="1"/>
</dbReference>
<accession>A0A819V6T8</accession>
<organism evidence="4 5">
    <name type="scientific">Rotaria magnacalcarata</name>
    <dbReference type="NCBI Taxonomy" id="392030"/>
    <lineage>
        <taxon>Eukaryota</taxon>
        <taxon>Metazoa</taxon>
        <taxon>Spiralia</taxon>
        <taxon>Gnathifera</taxon>
        <taxon>Rotifera</taxon>
        <taxon>Eurotatoria</taxon>
        <taxon>Bdelloidea</taxon>
        <taxon>Philodinida</taxon>
        <taxon>Philodinidae</taxon>
        <taxon>Rotaria</taxon>
    </lineage>
</organism>
<dbReference type="PANTHER" id="PTHR21301:SF10">
    <property type="entry name" value="REVERSE TRANSCRIPTASE DOMAIN-CONTAINING PROTEIN"/>
    <property type="match status" value="1"/>
</dbReference>
<reference evidence="4" key="1">
    <citation type="submission" date="2021-02" db="EMBL/GenBank/DDBJ databases">
        <authorList>
            <person name="Nowell W R."/>
        </authorList>
    </citation>
    <scope>NUCLEOTIDE SEQUENCE</scope>
</reference>
<gene>
    <name evidence="4" type="ORF">UXM345_LOCUS22436</name>
    <name evidence="3" type="ORF">XDN619_LOCUS11781</name>
</gene>
<dbReference type="Pfam" id="PF00078">
    <property type="entry name" value="RVT_1"/>
    <property type="match status" value="1"/>
</dbReference>
<sequence length="1317" mass="152058">MFKNAAVVYLSLIKLLPLNILNVYDYLWRYYGASIQKHFGECVKAHLRLCKLKLGIAFIRTCKRENLIPTFAKIRLANRSLVGSKLVEKCSLNILNAELNFKKRIFTQTYKHSVRLDNELKQYVPHIIYLRLKTILQQITSKKMIETECTHKTKLETLRIKNIKRRLPKKFDIKSVTNLSSRILNIHETNALSNGLHHVYSSDCFDQAAFACNIEYFYARLLNVKTSYKHYEQKPLDEKVSHQLTSVQLDAACQLRSAANMIKHKAQIELKRKGVQYKTSINVLKGLANDRSIIITKPDKGRGVVVMNRSDYIEKMEVILNDSLTFKAIDYDPTIDNENRLIRLLLQMKKEKLITENEYSLAKPTGSRPARLYGLPKLHKDNCPLRPVMSATKTVGYGLGKVLAKRLSHLRSSPYMVKDSFDFVNKIRSSEHSGKKMVSFDVVSLFTKIPLEYTLNFILDKLYPTCKNECLVQNNNQKTNNKTNKKKCTKCDTRKKFQTLLEFVTSEVNFLFNGKMYIQHNGVAMGSPLAPVIADIFMGHLEETLMEQLKMIGIHHWYRFVDDTFVLMNPTTNIDDVLVVLNSFHESIKFTREVEKKNSLSFLDVMVCRVPERSKFETKIYRKSTYTGLLTKWHSFVPMEYKKATIVNMIQRALKICSNYHYLASEFDRIRKIGKANSYPLSFIEQRIAIGLNKYMQNRTKTNTQENLPQKQKIYFEVPYIGNTTESLKKNLKRIVTKCRPDIDPHFYTKTLQNVQHFFKVKDPIDKFMQSDVVYCVKCKDCEDLYVGKTERQLVRRLIEHGSPKQLLTDTIHKQLSTHGPLVFNIINERNTNPTTNLTIITTATTENDKQIIKSENNTDLQVQSGDNSSTIHQLKSYDTFNLLKKPNEFNTLDNQYKHMIVNNSKVNVIERCNDHTNNNTVNSIDTYDTHYQDSDKDKNKFQDDSRIELSITTNDIIVTSPIVTSTQNVHNLPHMQIHHETSPIQLLIPAVMKLSEILSLNDKDNLKYSSLHDHAHNQSKIDKSKIKNIFNESKTKNTFNEPIIIINDTLYNSDELAELQNRTCTNVFTVQNFDGDISGIKLDNSMLTSKCEYQIYNINGNVIQTFATAISGNNNENNNNNSNSNNNNNNNSNSNNLMIGRSSKRLLDVNDTTNKLLNNHDFKDIHSDNELVIQNSNGNLNLKNSNKCNDKINKQSINNLNNDNNLRRSERIKALSKIKNHNVIDSSINSDIIMDKHVTNLDSAISKHQYDMKHSIDWNGCQIVWSDNNAYKLLIKESLIIKAYQPSLNRTTHSTPLYIFPEGLKDRHLPTIKRYK</sequence>
<evidence type="ECO:0000313" key="5">
    <source>
        <dbReference type="Proteomes" id="UP000663842"/>
    </source>
</evidence>
<proteinExistence type="predicted"/>
<feature type="compositionally biased region" description="Low complexity" evidence="1">
    <location>
        <begin position="1115"/>
        <end position="1137"/>
    </location>
</feature>
<evidence type="ECO:0000256" key="1">
    <source>
        <dbReference type="SAM" id="MobiDB-lite"/>
    </source>
</evidence>
<feature type="domain" description="Reverse transcriptase" evidence="2">
    <location>
        <begin position="356"/>
        <end position="631"/>
    </location>
</feature>
<dbReference type="EMBL" id="CAJNRG010004535">
    <property type="protein sequence ID" value="CAF2066885.1"/>
    <property type="molecule type" value="Genomic_DNA"/>
</dbReference>
<comment type="caution">
    <text evidence="4">The sequence shown here is derived from an EMBL/GenBank/DDBJ whole genome shotgun (WGS) entry which is preliminary data.</text>
</comment>
<dbReference type="Proteomes" id="UP000663842">
    <property type="component" value="Unassembled WGS sequence"/>
</dbReference>
<evidence type="ECO:0000313" key="4">
    <source>
        <dbReference type="EMBL" id="CAF4104388.1"/>
    </source>
</evidence>
<protein>
    <recommendedName>
        <fullName evidence="2">Reverse transcriptase domain-containing protein</fullName>
    </recommendedName>
</protein>
<feature type="region of interest" description="Disordered" evidence="1">
    <location>
        <begin position="1115"/>
        <end position="1139"/>
    </location>
</feature>
<dbReference type="Pfam" id="PF26215">
    <property type="entry name" value="HTH_animal"/>
    <property type="match status" value="1"/>
</dbReference>
<dbReference type="InterPro" id="IPR000477">
    <property type="entry name" value="RT_dom"/>
</dbReference>
<evidence type="ECO:0000313" key="3">
    <source>
        <dbReference type="EMBL" id="CAF2066885.1"/>
    </source>
</evidence>
<dbReference type="EMBL" id="CAJOBF010003698">
    <property type="protein sequence ID" value="CAF4104388.1"/>
    <property type="molecule type" value="Genomic_DNA"/>
</dbReference>
<dbReference type="Proteomes" id="UP000663887">
    <property type="component" value="Unassembled WGS sequence"/>
</dbReference>